<gene>
    <name evidence="2" type="primary">mosA</name>
    <name evidence="2" type="ORF">NCTC13098_06403</name>
</gene>
<dbReference type="EC" id="4.1.-.-" evidence="2"/>
<dbReference type="AlphaFoldDB" id="A0A3P8J6X9"/>
<keyword evidence="1 2" id="KW-0456">Lyase</keyword>
<protein>
    <submittedName>
        <fullName evidence="2">Dihydrodipicolinate synthase</fullName>
        <ecNumber evidence="2">4.1.-.-</ecNumber>
    </submittedName>
</protein>
<dbReference type="GO" id="GO:0005829">
    <property type="term" value="C:cytosol"/>
    <property type="evidence" value="ECO:0007669"/>
    <property type="project" value="TreeGrafter"/>
</dbReference>
<name>A0A3P8J6X9_RAOTE</name>
<dbReference type="SUPFAM" id="SSF51569">
    <property type="entry name" value="Aldolase"/>
    <property type="match status" value="1"/>
</dbReference>
<evidence type="ECO:0000256" key="1">
    <source>
        <dbReference type="ARBA" id="ARBA00023239"/>
    </source>
</evidence>
<dbReference type="Proteomes" id="UP000274346">
    <property type="component" value="Chromosome"/>
</dbReference>
<proteinExistence type="predicted"/>
<dbReference type="PRINTS" id="PR00146">
    <property type="entry name" value="DHPICSNTHASE"/>
</dbReference>
<dbReference type="CDD" id="cd00408">
    <property type="entry name" value="DHDPS-like"/>
    <property type="match status" value="1"/>
</dbReference>
<dbReference type="GO" id="GO:0008747">
    <property type="term" value="F:N-acetylneuraminate lyase activity"/>
    <property type="evidence" value="ECO:0007669"/>
    <property type="project" value="TreeGrafter"/>
</dbReference>
<dbReference type="PANTHER" id="PTHR42849:SF1">
    <property type="entry name" value="N-ACETYLNEURAMINATE LYASE"/>
    <property type="match status" value="1"/>
</dbReference>
<dbReference type="KEGG" id="rtg:NCTC13098_06403"/>
<dbReference type="EMBL" id="LR131271">
    <property type="protein sequence ID" value="VDR29974.1"/>
    <property type="molecule type" value="Genomic_DNA"/>
</dbReference>
<dbReference type="Pfam" id="PF00701">
    <property type="entry name" value="DHDPS"/>
    <property type="match status" value="1"/>
</dbReference>
<dbReference type="PANTHER" id="PTHR42849">
    <property type="entry name" value="N-ACETYLNEURAMINATE LYASE"/>
    <property type="match status" value="1"/>
</dbReference>
<dbReference type="GO" id="GO:0019262">
    <property type="term" value="P:N-acetylneuraminate catabolic process"/>
    <property type="evidence" value="ECO:0007669"/>
    <property type="project" value="TreeGrafter"/>
</dbReference>
<evidence type="ECO:0000313" key="3">
    <source>
        <dbReference type="Proteomes" id="UP000274346"/>
    </source>
</evidence>
<dbReference type="Gene3D" id="3.20.20.70">
    <property type="entry name" value="Aldolase class I"/>
    <property type="match status" value="1"/>
</dbReference>
<sequence>MSKKAIHWSGVFPAVSTQFRGDYSLDLDATHAVMKNLVKDGVSGLVVCGSVGENTSLSTQEKLQIIEVAKDAAGGRIPVIAGVAEFTTAFAQKNGERGGARGRRRNYGHARAGLLVKAA</sequence>
<accession>A0A3P8J6X9</accession>
<reference evidence="2 3" key="1">
    <citation type="submission" date="2018-12" db="EMBL/GenBank/DDBJ databases">
        <authorList>
            <consortium name="Pathogen Informatics"/>
        </authorList>
    </citation>
    <scope>NUCLEOTIDE SEQUENCE [LARGE SCALE GENOMIC DNA]</scope>
    <source>
        <strain evidence="2 3">NCTC13098</strain>
    </source>
</reference>
<organism evidence="2 3">
    <name type="scientific">Raoultella terrigena</name>
    <name type="common">Klebsiella terrigena</name>
    <dbReference type="NCBI Taxonomy" id="577"/>
    <lineage>
        <taxon>Bacteria</taxon>
        <taxon>Pseudomonadati</taxon>
        <taxon>Pseudomonadota</taxon>
        <taxon>Gammaproteobacteria</taxon>
        <taxon>Enterobacterales</taxon>
        <taxon>Enterobacteriaceae</taxon>
        <taxon>Klebsiella/Raoultella group</taxon>
        <taxon>Raoultella</taxon>
    </lineage>
</organism>
<dbReference type="InterPro" id="IPR002220">
    <property type="entry name" value="DapA-like"/>
</dbReference>
<dbReference type="InterPro" id="IPR013785">
    <property type="entry name" value="Aldolase_TIM"/>
</dbReference>
<evidence type="ECO:0000313" key="2">
    <source>
        <dbReference type="EMBL" id="VDR29974.1"/>
    </source>
</evidence>